<reference evidence="2 5" key="2">
    <citation type="submission" date="2020-08" db="EMBL/GenBank/DDBJ databases">
        <title>Genomic Encyclopedia of Type Strains, Phase III (KMG-III): the genomes of soil and plant-associated and newly described type strains.</title>
        <authorList>
            <person name="Whitman W."/>
        </authorList>
    </citation>
    <scope>NUCLEOTIDE SEQUENCE [LARGE SCALE GENOMIC DNA]</scope>
    <source>
        <strain evidence="2 5">CECT 7753</strain>
    </source>
</reference>
<dbReference type="RefSeq" id="WP_137312759.1">
    <property type="nucleotide sequence ID" value="NZ_CP040017.1"/>
</dbReference>
<accession>A0A4P8HJU1</accession>
<dbReference type="EMBL" id="JACHXS010000001">
    <property type="protein sequence ID" value="MBB3219842.1"/>
    <property type="molecule type" value="Genomic_DNA"/>
</dbReference>
<evidence type="ECO:0000313" key="4">
    <source>
        <dbReference type="Proteomes" id="UP000298763"/>
    </source>
</evidence>
<keyword evidence="4" id="KW-1185">Reference proteome</keyword>
<proteinExistence type="predicted"/>
<evidence type="ECO:0000259" key="1">
    <source>
        <dbReference type="Pfam" id="PF14065"/>
    </source>
</evidence>
<feature type="domain" description="Pvc16 N-terminal" evidence="1">
    <location>
        <begin position="9"/>
        <end position="193"/>
    </location>
</feature>
<dbReference type="Proteomes" id="UP000298763">
    <property type="component" value="Chromosome"/>
</dbReference>
<dbReference type="OrthoDB" id="527247at2"/>
<evidence type="ECO:0000313" key="3">
    <source>
        <dbReference type="EMBL" id="QCP09873.1"/>
    </source>
</evidence>
<organism evidence="2 5">
    <name type="scientific">Pseudoduganella umbonata</name>
    <dbReference type="NCBI Taxonomy" id="864828"/>
    <lineage>
        <taxon>Bacteria</taxon>
        <taxon>Pseudomonadati</taxon>
        <taxon>Pseudomonadota</taxon>
        <taxon>Betaproteobacteria</taxon>
        <taxon>Burkholderiales</taxon>
        <taxon>Oxalobacteraceae</taxon>
        <taxon>Telluria group</taxon>
        <taxon>Pseudoduganella</taxon>
    </lineage>
</organism>
<evidence type="ECO:0000313" key="5">
    <source>
        <dbReference type="Proteomes" id="UP000584325"/>
    </source>
</evidence>
<dbReference type="EMBL" id="CP040017">
    <property type="protein sequence ID" value="QCP09873.1"/>
    <property type="molecule type" value="Genomic_DNA"/>
</dbReference>
<sequence>MYQSVLATSKTLQHYLETQIVADPFLGGSGPGAGPFTARGMKVSLRTPKEMETLEEGLSLWLYRVVVDDQSLNDPPRWISATQMQDRPLPLRLHYLVTPLTSRDNDGDPETEQYLLGKVLQLFHSKPCFRGADLREQLTGTDTQLTVRLETMGLEEITRVWDALEGSYQLSVSYEVSTVHIDSGLQPVAGRRVKVALPEYGVIARDEAGSAA</sequence>
<dbReference type="Proteomes" id="UP000584325">
    <property type="component" value="Unassembled WGS sequence"/>
</dbReference>
<gene>
    <name evidence="3" type="ORF">FCL38_05120</name>
    <name evidence="2" type="ORF">FHS02_000629</name>
</gene>
<protein>
    <submittedName>
        <fullName evidence="3">DUF4255 domain-containing protein</fullName>
    </submittedName>
</protein>
<evidence type="ECO:0000313" key="2">
    <source>
        <dbReference type="EMBL" id="MBB3219842.1"/>
    </source>
</evidence>
<dbReference type="InterPro" id="IPR025351">
    <property type="entry name" value="Pvc16_N"/>
</dbReference>
<name>A0A4P8HJU1_9BURK</name>
<dbReference type="Pfam" id="PF14065">
    <property type="entry name" value="Pvc16_N"/>
    <property type="match status" value="1"/>
</dbReference>
<dbReference type="AlphaFoldDB" id="A0A4P8HJU1"/>
<reference evidence="3 4" key="1">
    <citation type="submission" date="2019-05" db="EMBL/GenBank/DDBJ databases">
        <title>Draft Genome Sequences of Six Type Strains of the Genus Massilia.</title>
        <authorList>
            <person name="Miess H."/>
            <person name="Frediansyhah A."/>
            <person name="Gross H."/>
        </authorList>
    </citation>
    <scope>NUCLEOTIDE SEQUENCE [LARGE SCALE GENOMIC DNA]</scope>
    <source>
        <strain evidence="3 4">DSMZ 26121</strain>
    </source>
</reference>